<proteinExistence type="predicted"/>
<evidence type="ECO:0000313" key="1">
    <source>
        <dbReference type="EMBL" id="VFK77998.1"/>
    </source>
</evidence>
<dbReference type="InterPro" id="IPR036724">
    <property type="entry name" value="Cobalamin-bd_sf"/>
</dbReference>
<protein>
    <submittedName>
        <fullName evidence="1">Methylmalonyl-CoA mutase C-terminal domain-containing protein</fullName>
    </submittedName>
</protein>
<dbReference type="SUPFAM" id="SSF52242">
    <property type="entry name" value="Cobalamin (vitamin B12)-binding domain"/>
    <property type="match status" value="1"/>
</dbReference>
<sequence length="82" mass="8911">MASGRVATWSRWFPFHPKVKVGALFEMPDKVVRQAVENDAHVIGRGAKDPGHKTLLPVRIPTNVTADSAHRDRSPALSATGV</sequence>
<gene>
    <name evidence="1" type="ORF">BECKSD772D_GA0070982_10051</name>
</gene>
<dbReference type="EMBL" id="CAADHB010000005">
    <property type="protein sequence ID" value="VFK77998.1"/>
    <property type="molecule type" value="Genomic_DNA"/>
</dbReference>
<organism evidence="1">
    <name type="scientific">Candidatus Kentrum sp. SD</name>
    <dbReference type="NCBI Taxonomy" id="2126332"/>
    <lineage>
        <taxon>Bacteria</taxon>
        <taxon>Pseudomonadati</taxon>
        <taxon>Pseudomonadota</taxon>
        <taxon>Gammaproteobacteria</taxon>
        <taxon>Candidatus Kentrum</taxon>
    </lineage>
</organism>
<reference evidence="1" key="1">
    <citation type="submission" date="2019-02" db="EMBL/GenBank/DDBJ databases">
        <authorList>
            <person name="Gruber-Vodicka R. H."/>
            <person name="Seah K. B. B."/>
        </authorList>
    </citation>
    <scope>NUCLEOTIDE SEQUENCE</scope>
    <source>
        <strain evidence="1">BECK_S127</strain>
    </source>
</reference>
<dbReference type="GO" id="GO:0046872">
    <property type="term" value="F:metal ion binding"/>
    <property type="evidence" value="ECO:0007669"/>
    <property type="project" value="InterPro"/>
</dbReference>
<dbReference type="AlphaFoldDB" id="A0A451BIC9"/>
<name>A0A451BIC9_9GAMM</name>
<dbReference type="GO" id="GO:0031419">
    <property type="term" value="F:cobalamin binding"/>
    <property type="evidence" value="ECO:0007669"/>
    <property type="project" value="InterPro"/>
</dbReference>
<accession>A0A451BIC9</accession>